<evidence type="ECO:0000313" key="3">
    <source>
        <dbReference type="Proteomes" id="UP000182719"/>
    </source>
</evidence>
<dbReference type="GO" id="GO:0003677">
    <property type="term" value="F:DNA binding"/>
    <property type="evidence" value="ECO:0007669"/>
    <property type="project" value="InterPro"/>
</dbReference>
<dbReference type="InterPro" id="IPR041413">
    <property type="entry name" value="MLTR_LBD"/>
</dbReference>
<protein>
    <submittedName>
        <fullName evidence="2">Transcriptional regulator, XRE family</fullName>
    </submittedName>
</protein>
<dbReference type="SMART" id="SM00530">
    <property type="entry name" value="HTH_XRE"/>
    <property type="match status" value="1"/>
</dbReference>
<name>A0A1H7K2A3_STIAU</name>
<organism evidence="2 3">
    <name type="scientific">Stigmatella aurantiaca</name>
    <dbReference type="NCBI Taxonomy" id="41"/>
    <lineage>
        <taxon>Bacteria</taxon>
        <taxon>Pseudomonadati</taxon>
        <taxon>Myxococcota</taxon>
        <taxon>Myxococcia</taxon>
        <taxon>Myxococcales</taxon>
        <taxon>Cystobacterineae</taxon>
        <taxon>Archangiaceae</taxon>
        <taxon>Stigmatella</taxon>
    </lineage>
</organism>
<evidence type="ECO:0000259" key="1">
    <source>
        <dbReference type="SMART" id="SM00530"/>
    </source>
</evidence>
<dbReference type="CDD" id="cd00093">
    <property type="entry name" value="HTH_XRE"/>
    <property type="match status" value="1"/>
</dbReference>
<sequence length="286" mass="32154">MTLFRRARLRPVTAASLSSPRSELGHFLRTRRARLRPSDVGLPEGARRRTPGLRREEVAQLAGVGVSWYTWLEQGRDIQVSEALLERLSSALRLDAAERSYLFELAQGRSPRPVAATPPIVSPLLARTIEAHRHPATVSTMRWDVVAMNGPALKLWGDQRGTNALRNIFLGKVPPLATAEHEAHARNLVARFRSEAARASAHEQFQEIADELRARSPEFRRLWTQHDLYAEPEGTKIVDIPGTGRIELAHVTLMHIEPDARTLRVLFYSPVGPESEQRMARALAER</sequence>
<dbReference type="Pfam" id="PF13560">
    <property type="entry name" value="HTH_31"/>
    <property type="match status" value="1"/>
</dbReference>
<dbReference type="Pfam" id="PF17765">
    <property type="entry name" value="MLTR_LBD"/>
    <property type="match status" value="1"/>
</dbReference>
<proteinExistence type="predicted"/>
<accession>A0A1H7K2A3</accession>
<evidence type="ECO:0000313" key="2">
    <source>
        <dbReference type="EMBL" id="SEK80015.1"/>
    </source>
</evidence>
<feature type="domain" description="HTH cro/C1-type" evidence="1">
    <location>
        <begin position="27"/>
        <end position="99"/>
    </location>
</feature>
<dbReference type="AlphaFoldDB" id="A0A1H7K2A3"/>
<keyword evidence="3" id="KW-1185">Reference proteome</keyword>
<dbReference type="PANTHER" id="PTHR35010">
    <property type="entry name" value="BLL4672 PROTEIN-RELATED"/>
    <property type="match status" value="1"/>
</dbReference>
<dbReference type="Proteomes" id="UP000182719">
    <property type="component" value="Unassembled WGS sequence"/>
</dbReference>
<dbReference type="InterPro" id="IPR001387">
    <property type="entry name" value="Cro/C1-type_HTH"/>
</dbReference>
<dbReference type="SUPFAM" id="SSF47413">
    <property type="entry name" value="lambda repressor-like DNA-binding domains"/>
    <property type="match status" value="1"/>
</dbReference>
<dbReference type="InterPro" id="IPR010982">
    <property type="entry name" value="Lambda_DNA-bd_dom_sf"/>
</dbReference>
<dbReference type="EMBL" id="FOAP01000002">
    <property type="protein sequence ID" value="SEK80015.1"/>
    <property type="molecule type" value="Genomic_DNA"/>
</dbReference>
<reference evidence="3" key="1">
    <citation type="submission" date="2016-10" db="EMBL/GenBank/DDBJ databases">
        <authorList>
            <person name="Varghese N."/>
            <person name="Submissions S."/>
        </authorList>
    </citation>
    <scope>NUCLEOTIDE SEQUENCE [LARGE SCALE GENOMIC DNA]</scope>
    <source>
        <strain evidence="3">DSM 17044</strain>
    </source>
</reference>
<dbReference type="Gene3D" id="1.10.260.40">
    <property type="entry name" value="lambda repressor-like DNA-binding domains"/>
    <property type="match status" value="1"/>
</dbReference>
<dbReference type="Gene3D" id="3.30.450.180">
    <property type="match status" value="1"/>
</dbReference>
<dbReference type="OrthoDB" id="5346389at2"/>
<gene>
    <name evidence="2" type="ORF">SAMN05444354_102378</name>
</gene>